<evidence type="ECO:0000256" key="6">
    <source>
        <dbReference type="SAM" id="Phobius"/>
    </source>
</evidence>
<dbReference type="Gene3D" id="3.60.15.10">
    <property type="entry name" value="Ribonuclease Z/Hydroxyacylglutathione hydrolase-like"/>
    <property type="match status" value="1"/>
</dbReference>
<dbReference type="EMBL" id="JADEXN010000117">
    <property type="protein sequence ID" value="MBE9040777.1"/>
    <property type="molecule type" value="Genomic_DNA"/>
</dbReference>
<proteinExistence type="predicted"/>
<protein>
    <submittedName>
        <fullName evidence="9">ComEC/Rec2 family competence protein</fullName>
    </submittedName>
</protein>
<keyword evidence="2" id="KW-1003">Cell membrane</keyword>
<feature type="transmembrane region" description="Helical" evidence="6">
    <location>
        <begin position="6"/>
        <end position="22"/>
    </location>
</feature>
<comment type="subcellular location">
    <subcellularLocation>
        <location evidence="1">Cell membrane</location>
        <topology evidence="1">Multi-pass membrane protein</topology>
    </subcellularLocation>
</comment>
<evidence type="ECO:0000256" key="5">
    <source>
        <dbReference type="ARBA" id="ARBA00023136"/>
    </source>
</evidence>
<dbReference type="AlphaFoldDB" id="A0A928Z6V0"/>
<feature type="transmembrane region" description="Helical" evidence="6">
    <location>
        <begin position="413"/>
        <end position="440"/>
    </location>
</feature>
<dbReference type="PANTHER" id="PTHR30619">
    <property type="entry name" value="DNA INTERNALIZATION/COMPETENCE PROTEIN COMEC/REC2"/>
    <property type="match status" value="1"/>
</dbReference>
<dbReference type="InterPro" id="IPR025405">
    <property type="entry name" value="DUF4131"/>
</dbReference>
<name>A0A928Z6V0_9CYAN</name>
<evidence type="ECO:0000256" key="4">
    <source>
        <dbReference type="ARBA" id="ARBA00022989"/>
    </source>
</evidence>
<feature type="transmembrane region" description="Helical" evidence="6">
    <location>
        <begin position="262"/>
        <end position="288"/>
    </location>
</feature>
<dbReference type="InterPro" id="IPR004477">
    <property type="entry name" value="ComEC_N"/>
</dbReference>
<evidence type="ECO:0000313" key="9">
    <source>
        <dbReference type="EMBL" id="MBE9040777.1"/>
    </source>
</evidence>
<comment type="caution">
    <text evidence="9">The sequence shown here is derived from an EMBL/GenBank/DDBJ whole genome shotgun (WGS) entry which is preliminary data.</text>
</comment>
<feature type="transmembrane region" description="Helical" evidence="6">
    <location>
        <begin position="524"/>
        <end position="543"/>
    </location>
</feature>
<gene>
    <name evidence="9" type="ORF">IQ235_08295</name>
</gene>
<dbReference type="InterPro" id="IPR036866">
    <property type="entry name" value="RibonucZ/Hydroxyglut_hydro"/>
</dbReference>
<dbReference type="Pfam" id="PF13567">
    <property type="entry name" value="DUF4131"/>
    <property type="match status" value="1"/>
</dbReference>
<reference evidence="9" key="1">
    <citation type="submission" date="2020-10" db="EMBL/GenBank/DDBJ databases">
        <authorList>
            <person name="Castelo-Branco R."/>
            <person name="Eusebio N."/>
            <person name="Adriana R."/>
            <person name="Vieira A."/>
            <person name="Brugerolle De Fraissinette N."/>
            <person name="Rezende De Castro R."/>
            <person name="Schneider M.P."/>
            <person name="Vasconcelos V."/>
            <person name="Leao P.N."/>
        </authorList>
    </citation>
    <scope>NUCLEOTIDE SEQUENCE</scope>
    <source>
        <strain evidence="9">LEGE 11467</strain>
    </source>
</reference>
<feature type="transmembrane region" description="Helical" evidence="6">
    <location>
        <begin position="487"/>
        <end position="508"/>
    </location>
</feature>
<dbReference type="Proteomes" id="UP000621799">
    <property type="component" value="Unassembled WGS sequence"/>
</dbReference>
<organism evidence="9 10">
    <name type="scientific">Zarconia navalis LEGE 11467</name>
    <dbReference type="NCBI Taxonomy" id="1828826"/>
    <lineage>
        <taxon>Bacteria</taxon>
        <taxon>Bacillati</taxon>
        <taxon>Cyanobacteriota</taxon>
        <taxon>Cyanophyceae</taxon>
        <taxon>Oscillatoriophycideae</taxon>
        <taxon>Oscillatoriales</taxon>
        <taxon>Oscillatoriales incertae sedis</taxon>
        <taxon>Zarconia</taxon>
        <taxon>Zarconia navalis</taxon>
    </lineage>
</organism>
<sequence>MSQAARIVLSLAYIFGLMMNAFPQSKYGLLVLGFVLAAVLPRFWRMGPRGWVWILAGTIAFLAAFYFQLRVPEPAENDISQFVTAADIEAEDRIVTVRGKVMSSPRLTRSELIQFELAAIELRENRRLEDGSFDPASQIPQPVTGKLYVTVPLLQGTGLHPGLEIPVTGMLYEPTPATNPGAFDFSSYLAWRGIFAGMRGQEIQWQDVRLDGNSSFWGLWKIRQRIVRAQVEGLGSPEGQLVSAMVLGRRAVDLPYEIRDRFILVGMAHALAASGFHVTLILGLVLAIAQRLSDGTKFWLGTATLVLYAGLAGFQASVLRATIMGFGGLVGLVLQRKVRPVGILLLAAVMLLLYNPLWIRDIGFQLSFAATLGLIVTVNPLVKRWDRLPVTIATALAVPISATIWTLPLQMYYFNVVCTYSIFVNAIATPLLSLITIGGFISGIAASIYPPVGSVIAGLLYYPVGGLLAIVKFFSQLPGNNIAVGTIALWQLGILYGLIGVVCLYFVWQGQEKQEGKKLESPSWVLWVLLFLFSFGVVVFPAWHTANNLFQVTVLDTRREPVLVIRDRWQVALFNSGDTNTVRYVVLPFLTSQGINRIETALAMRPQTANNSGWQTLLESLFIKRWYYPAMATESEIGSEAMLAAVRSKGGLSVPLSIDSIGQLGVASVQQLNADPFLWQLQIRGQTWLLMGSIDTEMQTQLIATGGLSKVQVLCWSGAAMSERLLEILNPKVAIAFSDSLNDETAKKLQVRQTQLFWTRRDGAIQWTPEENFQTILNTR</sequence>
<dbReference type="InterPro" id="IPR052159">
    <property type="entry name" value="Competence_DNA_uptake"/>
</dbReference>
<dbReference type="Pfam" id="PF03772">
    <property type="entry name" value="Competence"/>
    <property type="match status" value="1"/>
</dbReference>
<evidence type="ECO:0000256" key="3">
    <source>
        <dbReference type="ARBA" id="ARBA00022692"/>
    </source>
</evidence>
<feature type="transmembrane region" description="Helical" evidence="6">
    <location>
        <begin position="364"/>
        <end position="382"/>
    </location>
</feature>
<dbReference type="GO" id="GO:0005886">
    <property type="term" value="C:plasma membrane"/>
    <property type="evidence" value="ECO:0007669"/>
    <property type="project" value="UniProtKB-SubCell"/>
</dbReference>
<keyword evidence="4 6" id="KW-1133">Transmembrane helix</keyword>
<evidence type="ECO:0000256" key="2">
    <source>
        <dbReference type="ARBA" id="ARBA00022475"/>
    </source>
</evidence>
<feature type="domain" description="DUF4131" evidence="8">
    <location>
        <begin position="27"/>
        <end position="205"/>
    </location>
</feature>
<keyword evidence="5 6" id="KW-0472">Membrane</keyword>
<feature type="transmembrane region" description="Helical" evidence="6">
    <location>
        <begin position="452"/>
        <end position="475"/>
    </location>
</feature>
<accession>A0A928Z6V0</accession>
<feature type="transmembrane region" description="Helical" evidence="6">
    <location>
        <begin position="308"/>
        <end position="334"/>
    </location>
</feature>
<dbReference type="RefSeq" id="WP_264321020.1">
    <property type="nucleotide sequence ID" value="NZ_JADEXN010000117.1"/>
</dbReference>
<feature type="transmembrane region" description="Helical" evidence="6">
    <location>
        <begin position="389"/>
        <end position="407"/>
    </location>
</feature>
<evidence type="ECO:0000259" key="7">
    <source>
        <dbReference type="Pfam" id="PF03772"/>
    </source>
</evidence>
<feature type="transmembrane region" description="Helical" evidence="6">
    <location>
        <begin position="50"/>
        <end position="69"/>
    </location>
</feature>
<feature type="domain" description="ComEC/Rec2-related protein" evidence="7">
    <location>
        <begin position="246"/>
        <end position="507"/>
    </location>
</feature>
<dbReference type="NCBIfam" id="TIGR00360">
    <property type="entry name" value="ComEC_N-term"/>
    <property type="match status" value="1"/>
</dbReference>
<keyword evidence="10" id="KW-1185">Reference proteome</keyword>
<evidence type="ECO:0000313" key="10">
    <source>
        <dbReference type="Proteomes" id="UP000621799"/>
    </source>
</evidence>
<keyword evidence="3 6" id="KW-0812">Transmembrane</keyword>
<feature type="transmembrane region" description="Helical" evidence="6">
    <location>
        <begin position="341"/>
        <end position="358"/>
    </location>
</feature>
<evidence type="ECO:0000256" key="1">
    <source>
        <dbReference type="ARBA" id="ARBA00004651"/>
    </source>
</evidence>
<dbReference type="PANTHER" id="PTHR30619:SF1">
    <property type="entry name" value="RECOMBINATION PROTEIN 2"/>
    <property type="match status" value="1"/>
</dbReference>
<evidence type="ECO:0000259" key="8">
    <source>
        <dbReference type="Pfam" id="PF13567"/>
    </source>
</evidence>